<dbReference type="InterPro" id="IPR058727">
    <property type="entry name" value="Helical_Vwde"/>
</dbReference>
<comment type="caution">
    <text evidence="3">The sequence shown here is derived from an EMBL/GenBank/DDBJ whole genome shotgun (WGS) entry which is preliminary data.</text>
</comment>
<evidence type="ECO:0000313" key="4">
    <source>
        <dbReference type="Proteomes" id="UP001186944"/>
    </source>
</evidence>
<keyword evidence="4" id="KW-1185">Reference proteome</keyword>
<name>A0AA88YAZ8_PINIB</name>
<sequence length="371" mass="43045">MFGFTGEDDYKRRNGTWTKTHSVTICHKDDGSFDKTDTDFTIYFLTDRVYAENVWNNAKSPSTKVRVSEPLDNQWQSRYCYDLLDPHLRTFDGSHYQSHENGKYLLYRNNKTMQEVHVKHRPCFGSVSDPYCLCGVAARAGRDVFVINICDRNNLMEYTLCDDGALSVTKTSERYYNGCVSMVSTIWDDSSIRVLSSVEDLFNENAYSRLSRLQTKKFCSCSSNNEEKCNFENQQITSKYSERKITCALYSNGLNRRKKRSVSSRLQGISQDDSPYNLERHKRSSGINTSITEKMSEDEAKSYCELTMNSSTAYSECLSTIDVLDQSYIDSCTEDLKVNFMYLSFISWNFNGVNELEKYLHQELRYKRTCF</sequence>
<organism evidence="3 4">
    <name type="scientific">Pinctada imbricata</name>
    <name type="common">Atlantic pearl-oyster</name>
    <name type="synonym">Pinctada martensii</name>
    <dbReference type="NCBI Taxonomy" id="66713"/>
    <lineage>
        <taxon>Eukaryota</taxon>
        <taxon>Metazoa</taxon>
        <taxon>Spiralia</taxon>
        <taxon>Lophotrochozoa</taxon>
        <taxon>Mollusca</taxon>
        <taxon>Bivalvia</taxon>
        <taxon>Autobranchia</taxon>
        <taxon>Pteriomorphia</taxon>
        <taxon>Pterioida</taxon>
        <taxon>Pterioidea</taxon>
        <taxon>Pteriidae</taxon>
        <taxon>Pinctada</taxon>
    </lineage>
</organism>
<dbReference type="EMBL" id="VSWD01000007">
    <property type="protein sequence ID" value="KAK3097929.1"/>
    <property type="molecule type" value="Genomic_DNA"/>
</dbReference>
<feature type="compositionally biased region" description="Polar residues" evidence="1">
    <location>
        <begin position="263"/>
        <end position="274"/>
    </location>
</feature>
<reference evidence="3" key="1">
    <citation type="submission" date="2019-08" db="EMBL/GenBank/DDBJ databases">
        <title>The improved chromosome-level genome for the pearl oyster Pinctada fucata martensii using PacBio sequencing and Hi-C.</title>
        <authorList>
            <person name="Zheng Z."/>
        </authorList>
    </citation>
    <scope>NUCLEOTIDE SEQUENCE</scope>
    <source>
        <strain evidence="3">ZZ-2019</strain>
        <tissue evidence="3">Adductor muscle</tissue>
    </source>
</reference>
<evidence type="ECO:0000313" key="3">
    <source>
        <dbReference type="EMBL" id="KAK3097929.1"/>
    </source>
</evidence>
<feature type="domain" description="Vwde helical" evidence="2">
    <location>
        <begin position="294"/>
        <end position="338"/>
    </location>
</feature>
<evidence type="ECO:0000256" key="1">
    <source>
        <dbReference type="SAM" id="MobiDB-lite"/>
    </source>
</evidence>
<dbReference type="Pfam" id="PF26129">
    <property type="entry name" value="Vwde"/>
    <property type="match status" value="1"/>
</dbReference>
<dbReference type="Proteomes" id="UP001186944">
    <property type="component" value="Unassembled WGS sequence"/>
</dbReference>
<dbReference type="AlphaFoldDB" id="A0AA88YAZ8"/>
<proteinExistence type="predicted"/>
<accession>A0AA88YAZ8</accession>
<gene>
    <name evidence="3" type="ORF">FSP39_014636</name>
</gene>
<protein>
    <recommendedName>
        <fullName evidence="2">Vwde helical domain-containing protein</fullName>
    </recommendedName>
</protein>
<evidence type="ECO:0000259" key="2">
    <source>
        <dbReference type="Pfam" id="PF26129"/>
    </source>
</evidence>
<feature type="region of interest" description="Disordered" evidence="1">
    <location>
        <begin position="259"/>
        <end position="282"/>
    </location>
</feature>